<reference evidence="1 2" key="1">
    <citation type="submission" date="2024-06" db="EMBL/GenBank/DDBJ databases">
        <title>The Natural Products Discovery Center: Release of the First 8490 Sequenced Strains for Exploring Actinobacteria Biosynthetic Diversity.</title>
        <authorList>
            <person name="Kalkreuter E."/>
            <person name="Kautsar S.A."/>
            <person name="Yang D."/>
            <person name="Bader C.D."/>
            <person name="Teijaro C.N."/>
            <person name="Fluegel L."/>
            <person name="Davis C.M."/>
            <person name="Simpson J.R."/>
            <person name="Lauterbach L."/>
            <person name="Steele A.D."/>
            <person name="Gui C."/>
            <person name="Meng S."/>
            <person name="Li G."/>
            <person name="Viehrig K."/>
            <person name="Ye F."/>
            <person name="Su P."/>
            <person name="Kiefer A.F."/>
            <person name="Nichols A."/>
            <person name="Cepeda A.J."/>
            <person name="Yan W."/>
            <person name="Fan B."/>
            <person name="Jiang Y."/>
            <person name="Adhikari A."/>
            <person name="Zheng C.-J."/>
            <person name="Schuster L."/>
            <person name="Cowan T.M."/>
            <person name="Smanski M.J."/>
            <person name="Chevrette M.G."/>
            <person name="De Carvalho L.P.S."/>
            <person name="Shen B."/>
        </authorList>
    </citation>
    <scope>NUCLEOTIDE SEQUENCE [LARGE SCALE GENOMIC DNA]</scope>
    <source>
        <strain evidence="1 2">NPDC048946</strain>
    </source>
</reference>
<dbReference type="RefSeq" id="WP_358351813.1">
    <property type="nucleotide sequence ID" value="NZ_JBEZFP010000018.1"/>
</dbReference>
<gene>
    <name evidence="1" type="ORF">AB0C36_09695</name>
</gene>
<keyword evidence="2" id="KW-1185">Reference proteome</keyword>
<name>A0ABV3DDD9_9ACTN</name>
<evidence type="ECO:0000313" key="2">
    <source>
        <dbReference type="Proteomes" id="UP001551482"/>
    </source>
</evidence>
<protein>
    <submittedName>
        <fullName evidence="1">Uncharacterized protein</fullName>
    </submittedName>
</protein>
<dbReference type="EMBL" id="JBEZFP010000018">
    <property type="protein sequence ID" value="MEU8133769.1"/>
    <property type="molecule type" value="Genomic_DNA"/>
</dbReference>
<accession>A0ABV3DDD9</accession>
<dbReference type="Proteomes" id="UP001551482">
    <property type="component" value="Unassembled WGS sequence"/>
</dbReference>
<evidence type="ECO:0000313" key="1">
    <source>
        <dbReference type="EMBL" id="MEU8133769.1"/>
    </source>
</evidence>
<proteinExistence type="predicted"/>
<organism evidence="1 2">
    <name type="scientific">Streptodolium elevatio</name>
    <dbReference type="NCBI Taxonomy" id="3157996"/>
    <lineage>
        <taxon>Bacteria</taxon>
        <taxon>Bacillati</taxon>
        <taxon>Actinomycetota</taxon>
        <taxon>Actinomycetes</taxon>
        <taxon>Kitasatosporales</taxon>
        <taxon>Streptomycetaceae</taxon>
        <taxon>Streptodolium</taxon>
    </lineage>
</organism>
<sequence length="89" mass="9767">MRTIVAGHMAFSGSEFAELAMGIDPELFTGPTDETPMERAARLDAARDVLTDLWREDPELAAYAESLMNESAEVIELPARRTAVGRWAA</sequence>
<comment type="caution">
    <text evidence="1">The sequence shown here is derived from an EMBL/GenBank/DDBJ whole genome shotgun (WGS) entry which is preliminary data.</text>
</comment>